<dbReference type="InterPro" id="IPR020081">
    <property type="entry name" value="SsrA-bd_prot_CS"/>
</dbReference>
<dbReference type="PANTHER" id="PTHR30308:SF2">
    <property type="entry name" value="SSRA-BINDING PROTEIN"/>
    <property type="match status" value="1"/>
</dbReference>
<keyword evidence="1 3" id="KW-0963">Cytoplasm</keyword>
<evidence type="ECO:0000313" key="4">
    <source>
        <dbReference type="EMBL" id="HIU93898.1"/>
    </source>
</evidence>
<dbReference type="GO" id="GO:0070930">
    <property type="term" value="P:trans-translation-dependent protein tagging"/>
    <property type="evidence" value="ECO:0007669"/>
    <property type="project" value="TreeGrafter"/>
</dbReference>
<proteinExistence type="inferred from homology"/>
<evidence type="ECO:0000256" key="2">
    <source>
        <dbReference type="ARBA" id="ARBA00022884"/>
    </source>
</evidence>
<evidence type="ECO:0000256" key="1">
    <source>
        <dbReference type="ARBA" id="ARBA00022490"/>
    </source>
</evidence>
<evidence type="ECO:0000256" key="3">
    <source>
        <dbReference type="HAMAP-Rule" id="MF_00023"/>
    </source>
</evidence>
<dbReference type="NCBIfam" id="TIGR00086">
    <property type="entry name" value="smpB"/>
    <property type="match status" value="1"/>
</dbReference>
<dbReference type="Gene3D" id="2.40.280.10">
    <property type="match status" value="1"/>
</dbReference>
<dbReference type="Pfam" id="PF01668">
    <property type="entry name" value="SmpB"/>
    <property type="match status" value="1"/>
</dbReference>
<accession>A0A9D1N2A3</accession>
<comment type="similarity">
    <text evidence="3">Belongs to the SmpB family.</text>
</comment>
<dbReference type="NCBIfam" id="NF003843">
    <property type="entry name" value="PRK05422.1"/>
    <property type="match status" value="1"/>
</dbReference>
<keyword evidence="2 3" id="KW-0694">RNA-binding</keyword>
<dbReference type="InterPro" id="IPR000037">
    <property type="entry name" value="SsrA-bd_prot"/>
</dbReference>
<dbReference type="GO" id="GO:0005829">
    <property type="term" value="C:cytosol"/>
    <property type="evidence" value="ECO:0007669"/>
    <property type="project" value="TreeGrafter"/>
</dbReference>
<dbReference type="GO" id="GO:0003723">
    <property type="term" value="F:RNA binding"/>
    <property type="evidence" value="ECO:0007669"/>
    <property type="project" value="UniProtKB-UniRule"/>
</dbReference>
<dbReference type="GO" id="GO:0070929">
    <property type="term" value="P:trans-translation"/>
    <property type="evidence" value="ECO:0007669"/>
    <property type="project" value="UniProtKB-UniRule"/>
</dbReference>
<gene>
    <name evidence="3 4" type="primary">smpB</name>
    <name evidence="4" type="ORF">IAD24_01945</name>
</gene>
<reference evidence="4" key="2">
    <citation type="journal article" date="2021" name="PeerJ">
        <title>Extensive microbial diversity within the chicken gut microbiome revealed by metagenomics and culture.</title>
        <authorList>
            <person name="Gilroy R."/>
            <person name="Ravi A."/>
            <person name="Getino M."/>
            <person name="Pursley I."/>
            <person name="Horton D.L."/>
            <person name="Alikhan N.F."/>
            <person name="Baker D."/>
            <person name="Gharbi K."/>
            <person name="Hall N."/>
            <person name="Watson M."/>
            <person name="Adriaenssens E.M."/>
            <person name="Foster-Nyarko E."/>
            <person name="Jarju S."/>
            <person name="Secka A."/>
            <person name="Antonio M."/>
            <person name="Oren A."/>
            <person name="Chaudhuri R.R."/>
            <person name="La Ragione R."/>
            <person name="Hildebrand F."/>
            <person name="Pallen M.J."/>
        </authorList>
    </citation>
    <scope>NUCLEOTIDE SEQUENCE</scope>
    <source>
        <strain evidence="4">ChiGjej2B2-16831</strain>
    </source>
</reference>
<comment type="function">
    <text evidence="3">Required for rescue of stalled ribosomes mediated by trans-translation. Binds to transfer-messenger RNA (tmRNA), required for stable association of tmRNA with ribosomes. tmRNA and SmpB together mimic tRNA shape, replacing the anticodon stem-loop with SmpB. tmRNA is encoded by the ssrA gene; the 2 termini fold to resemble tRNA(Ala) and it encodes a 'tag peptide', a short internal open reading frame. During trans-translation Ala-aminoacylated tmRNA acts like a tRNA, entering the A-site of stalled ribosomes, displacing the stalled mRNA. The ribosome then switches to translate the ORF on the tmRNA; the nascent peptide is terminated with the 'tag peptide' encoded by the tmRNA and targeted for degradation. The ribosome is freed to recommence translation, which seems to be the essential function of trans-translation.</text>
</comment>
<protein>
    <recommendedName>
        <fullName evidence="3">SsrA-binding protein</fullName>
    </recommendedName>
    <alternativeName>
        <fullName evidence="3">Small protein B</fullName>
    </alternativeName>
</protein>
<comment type="caution">
    <text evidence="4">The sequence shown here is derived from an EMBL/GenBank/DDBJ whole genome shotgun (WGS) entry which is preliminary data.</text>
</comment>
<dbReference type="AlphaFoldDB" id="A0A9D1N2A3"/>
<comment type="subcellular location">
    <subcellularLocation>
        <location evidence="3">Cytoplasm</location>
    </subcellularLocation>
    <text evidence="3">The tmRNA-SmpB complex associates with stalled 70S ribosomes.</text>
</comment>
<dbReference type="SUPFAM" id="SSF74982">
    <property type="entry name" value="Small protein B (SmpB)"/>
    <property type="match status" value="1"/>
</dbReference>
<dbReference type="PANTHER" id="PTHR30308">
    <property type="entry name" value="TMRNA-BINDING COMPONENT OF TRANS-TRANSLATION TAGGING COMPLEX"/>
    <property type="match status" value="1"/>
</dbReference>
<reference evidence="4" key="1">
    <citation type="submission" date="2020-10" db="EMBL/GenBank/DDBJ databases">
        <authorList>
            <person name="Gilroy R."/>
        </authorList>
    </citation>
    <scope>NUCLEOTIDE SEQUENCE</scope>
    <source>
        <strain evidence="4">ChiGjej2B2-16831</strain>
    </source>
</reference>
<evidence type="ECO:0000313" key="5">
    <source>
        <dbReference type="Proteomes" id="UP000824128"/>
    </source>
</evidence>
<dbReference type="InterPro" id="IPR023620">
    <property type="entry name" value="SmpB"/>
</dbReference>
<dbReference type="PROSITE" id="PS01317">
    <property type="entry name" value="SSRP"/>
    <property type="match status" value="1"/>
</dbReference>
<organism evidence="4 5">
    <name type="scientific">Candidatus Aphodomorpha intestinavium</name>
    <dbReference type="NCBI Taxonomy" id="2840672"/>
    <lineage>
        <taxon>Bacteria</taxon>
        <taxon>Bacillati</taxon>
        <taxon>Bacillota</taxon>
        <taxon>Clostridia</taxon>
        <taxon>Eubacteriales</taxon>
        <taxon>Candidatus Aphodomorpha</taxon>
    </lineage>
</organism>
<sequence>MAVRRGVKVLAQNKKARHDYFIEDTLECGIALQGTEVKSIRAGQLNLKDSYAQVRDGELLLFGMHVSPYAQGNIFNHDPFRTRKLLAHKREIVRLGRQQQADGMSLVPLSVYLRDGRVKVELAVARGKKLYDKRHAIAARDAGREMERRMKEDRQ</sequence>
<dbReference type="Proteomes" id="UP000824128">
    <property type="component" value="Unassembled WGS sequence"/>
</dbReference>
<dbReference type="HAMAP" id="MF_00023">
    <property type="entry name" value="SmpB"/>
    <property type="match status" value="1"/>
</dbReference>
<dbReference type="EMBL" id="DVNZ01000061">
    <property type="protein sequence ID" value="HIU93898.1"/>
    <property type="molecule type" value="Genomic_DNA"/>
</dbReference>
<dbReference type="CDD" id="cd09294">
    <property type="entry name" value="SmpB"/>
    <property type="match status" value="1"/>
</dbReference>
<name>A0A9D1N2A3_9FIRM</name>